<evidence type="ECO:0000256" key="2">
    <source>
        <dbReference type="ARBA" id="ARBA00005426"/>
    </source>
</evidence>
<accession>A0A399R841</accession>
<gene>
    <name evidence="13" type="ORF">D1223_18630</name>
</gene>
<comment type="pathway">
    <text evidence="1">Cofactor biosynthesis; molybdopterin biosynthesis.</text>
</comment>
<evidence type="ECO:0000256" key="10">
    <source>
        <dbReference type="ARBA" id="ARBA00030781"/>
    </source>
</evidence>
<reference evidence="13 14" key="1">
    <citation type="submission" date="2018-08" db="EMBL/GenBank/DDBJ databases">
        <title>Henriciella mobilis sp. nov., isolated from seawater.</title>
        <authorList>
            <person name="Cheng H."/>
            <person name="Wu Y.-H."/>
            <person name="Xu X.-W."/>
            <person name="Guo L.-L."/>
        </authorList>
    </citation>
    <scope>NUCLEOTIDE SEQUENCE [LARGE SCALE GENOMIC DNA]</scope>
    <source>
        <strain evidence="13 14">JN25</strain>
    </source>
</reference>
<dbReference type="PANTHER" id="PTHR23404">
    <property type="entry name" value="MOLYBDOPTERIN SYNTHASE RELATED"/>
    <property type="match status" value="1"/>
</dbReference>
<keyword evidence="14" id="KW-1185">Reference proteome</keyword>
<dbReference type="SUPFAM" id="SSF54690">
    <property type="entry name" value="Molybdopterin synthase subunit MoaE"/>
    <property type="match status" value="1"/>
</dbReference>
<dbReference type="EMBL" id="QWFX01000016">
    <property type="protein sequence ID" value="RIJ26943.1"/>
    <property type="molecule type" value="Genomic_DNA"/>
</dbReference>
<evidence type="ECO:0000256" key="4">
    <source>
        <dbReference type="ARBA" id="ARBA00013858"/>
    </source>
</evidence>
<dbReference type="Gene3D" id="3.90.1170.40">
    <property type="entry name" value="Molybdopterin biosynthesis MoaE subunit"/>
    <property type="match status" value="1"/>
</dbReference>
<evidence type="ECO:0000256" key="7">
    <source>
        <dbReference type="ARBA" id="ARBA00026066"/>
    </source>
</evidence>
<evidence type="ECO:0000256" key="3">
    <source>
        <dbReference type="ARBA" id="ARBA00011950"/>
    </source>
</evidence>
<dbReference type="InterPro" id="IPR003448">
    <property type="entry name" value="Mopterin_biosynth_MoaE"/>
</dbReference>
<evidence type="ECO:0000256" key="6">
    <source>
        <dbReference type="ARBA" id="ARBA00025448"/>
    </source>
</evidence>
<evidence type="ECO:0000256" key="5">
    <source>
        <dbReference type="ARBA" id="ARBA00023150"/>
    </source>
</evidence>
<evidence type="ECO:0000256" key="8">
    <source>
        <dbReference type="ARBA" id="ARBA00029745"/>
    </source>
</evidence>
<name>A0A399R841_9PROT</name>
<dbReference type="OrthoDB" id="9803224at2"/>
<protein>
    <recommendedName>
        <fullName evidence="4">Molybdopterin synthase catalytic subunit</fullName>
        <ecNumber evidence="3">2.8.1.12</ecNumber>
    </recommendedName>
    <alternativeName>
        <fullName evidence="10">MPT synthase subunit 2</fullName>
    </alternativeName>
    <alternativeName>
        <fullName evidence="8">Molybdenum cofactor biosynthesis protein E</fullName>
    </alternativeName>
    <alternativeName>
        <fullName evidence="9">Molybdopterin-converting factor large subunit</fullName>
    </alternativeName>
    <alternativeName>
        <fullName evidence="11">Molybdopterin-converting factor subunit 2</fullName>
    </alternativeName>
</protein>
<evidence type="ECO:0000256" key="9">
    <source>
        <dbReference type="ARBA" id="ARBA00030407"/>
    </source>
</evidence>
<keyword evidence="5" id="KW-0501">Molybdenum cofactor biosynthesis</keyword>
<dbReference type="InterPro" id="IPR036563">
    <property type="entry name" value="MoaE_sf"/>
</dbReference>
<evidence type="ECO:0000256" key="11">
    <source>
        <dbReference type="ARBA" id="ARBA00032474"/>
    </source>
</evidence>
<evidence type="ECO:0000256" key="12">
    <source>
        <dbReference type="ARBA" id="ARBA00049878"/>
    </source>
</evidence>
<dbReference type="Proteomes" id="UP000266385">
    <property type="component" value="Unassembled WGS sequence"/>
</dbReference>
<evidence type="ECO:0000256" key="1">
    <source>
        <dbReference type="ARBA" id="ARBA00005046"/>
    </source>
</evidence>
<comment type="similarity">
    <text evidence="2">Belongs to the MoaE family.</text>
</comment>
<comment type="catalytic activity">
    <reaction evidence="12">
        <text>2 [molybdopterin-synthase sulfur-carrier protein]-C-terminal-Gly-aminoethanethioate + cyclic pyranopterin phosphate + H2O = molybdopterin + 2 [molybdopterin-synthase sulfur-carrier protein]-C-terminal Gly-Gly + 2 H(+)</text>
        <dbReference type="Rhea" id="RHEA:26333"/>
        <dbReference type="Rhea" id="RHEA-COMP:12202"/>
        <dbReference type="Rhea" id="RHEA-COMP:19907"/>
        <dbReference type="ChEBI" id="CHEBI:15377"/>
        <dbReference type="ChEBI" id="CHEBI:15378"/>
        <dbReference type="ChEBI" id="CHEBI:58698"/>
        <dbReference type="ChEBI" id="CHEBI:59648"/>
        <dbReference type="ChEBI" id="CHEBI:90778"/>
        <dbReference type="ChEBI" id="CHEBI:232372"/>
        <dbReference type="EC" id="2.8.1.12"/>
    </reaction>
</comment>
<evidence type="ECO:0000313" key="13">
    <source>
        <dbReference type="EMBL" id="RIJ26943.1"/>
    </source>
</evidence>
<dbReference type="CDD" id="cd00756">
    <property type="entry name" value="MoaE"/>
    <property type="match status" value="1"/>
</dbReference>
<dbReference type="RefSeq" id="WP_119377836.1">
    <property type="nucleotide sequence ID" value="NZ_QWFX01000016.1"/>
</dbReference>
<dbReference type="UniPathway" id="UPA00344"/>
<sequence>MLRISNEPFDAGRELSAFEAEATGAGGIVSFTGLVRDHASSGAVRALTLQAYSPMTERGIETAMAEARERWPLMALKVIHRTGEMAPGEAIVFVAAASIHRRAAFEAADFLMDYLKTEAVFWKKEATATGEHWIEPRSQDYQDRARWAKV</sequence>
<dbReference type="AlphaFoldDB" id="A0A399R841"/>
<comment type="function">
    <text evidence="6">Converts molybdopterin precursor Z into molybdopterin. This requires the incorporation of two sulfur atoms into precursor Z to generate a dithiolene group. The sulfur is provided by MoaD.</text>
</comment>
<comment type="caution">
    <text evidence="13">The sequence shown here is derived from an EMBL/GenBank/DDBJ whole genome shotgun (WGS) entry which is preliminary data.</text>
</comment>
<comment type="subunit">
    <text evidence="7">Heterotetramer of 2 MoaD subunits and 2 MoaE subunits. Also stable as homodimer. The enzyme changes between these two forms during catalysis.</text>
</comment>
<dbReference type="GO" id="GO:0030366">
    <property type="term" value="F:molybdopterin synthase activity"/>
    <property type="evidence" value="ECO:0007669"/>
    <property type="project" value="UniProtKB-EC"/>
</dbReference>
<organism evidence="13 14">
    <name type="scientific">Henriciella mobilis</name>
    <dbReference type="NCBI Taxonomy" id="2305467"/>
    <lineage>
        <taxon>Bacteria</taxon>
        <taxon>Pseudomonadati</taxon>
        <taxon>Pseudomonadota</taxon>
        <taxon>Alphaproteobacteria</taxon>
        <taxon>Hyphomonadales</taxon>
        <taxon>Hyphomonadaceae</taxon>
        <taxon>Henriciella</taxon>
    </lineage>
</organism>
<dbReference type="Pfam" id="PF02391">
    <property type="entry name" value="MoaE"/>
    <property type="match status" value="1"/>
</dbReference>
<dbReference type="EC" id="2.8.1.12" evidence="3"/>
<proteinExistence type="inferred from homology"/>
<dbReference type="GO" id="GO:0006777">
    <property type="term" value="P:Mo-molybdopterin cofactor biosynthetic process"/>
    <property type="evidence" value="ECO:0007669"/>
    <property type="project" value="UniProtKB-KW"/>
</dbReference>
<evidence type="ECO:0000313" key="14">
    <source>
        <dbReference type="Proteomes" id="UP000266385"/>
    </source>
</evidence>